<sequence>MADSDASADTDASIGRKRTAARPPLAGSTGSETETDERVRAKENKARRGRPIGSGRGTVLTRARAQLRNMEAEAREREFERALEARAFRKKPEKADKAGKAVFEFGSDLSASESRKEGISARDVQGLRAEAGRSVTEILHVARTSGNLKGEYVRRLKLAAEALTGIVDALADRSSNEETRKVAADNERLRKEVENLKAEVKAHRRQFSEMRASAPSSSLQGDVLEELRASLISSVGALMDAKLAGIEERLLPARSHRPPLAADRRKETETANDHYNYVVISFNK</sequence>
<evidence type="ECO:0000313" key="3">
    <source>
        <dbReference type="EMBL" id="CAH0723760.1"/>
    </source>
</evidence>
<dbReference type="OrthoDB" id="7492418at2759"/>
<protein>
    <submittedName>
        <fullName evidence="3">Uncharacterized protein</fullName>
    </submittedName>
</protein>
<evidence type="ECO:0000256" key="2">
    <source>
        <dbReference type="SAM" id="MobiDB-lite"/>
    </source>
</evidence>
<keyword evidence="4" id="KW-1185">Reference proteome</keyword>
<keyword evidence="1" id="KW-0175">Coiled coil</keyword>
<name>A0A8J9VNW6_9NEOP</name>
<feature type="coiled-coil region" evidence="1">
    <location>
        <begin position="179"/>
        <end position="213"/>
    </location>
</feature>
<evidence type="ECO:0000256" key="1">
    <source>
        <dbReference type="SAM" id="Coils"/>
    </source>
</evidence>
<feature type="non-terminal residue" evidence="3">
    <location>
        <position position="284"/>
    </location>
</feature>
<accession>A0A8J9VNW6</accession>
<reference evidence="3" key="1">
    <citation type="submission" date="2021-12" db="EMBL/GenBank/DDBJ databases">
        <authorList>
            <person name="Martin H S."/>
        </authorList>
    </citation>
    <scope>NUCLEOTIDE SEQUENCE</scope>
</reference>
<dbReference type="EMBL" id="OV170224">
    <property type="protein sequence ID" value="CAH0723760.1"/>
    <property type="molecule type" value="Genomic_DNA"/>
</dbReference>
<evidence type="ECO:0000313" key="4">
    <source>
        <dbReference type="Proteomes" id="UP000838878"/>
    </source>
</evidence>
<gene>
    <name evidence="3" type="ORF">BINO364_LOCUS9543</name>
</gene>
<feature type="region of interest" description="Disordered" evidence="2">
    <location>
        <begin position="1"/>
        <end position="61"/>
    </location>
</feature>
<dbReference type="AlphaFoldDB" id="A0A8J9VNW6"/>
<feature type="compositionally biased region" description="Low complexity" evidence="2">
    <location>
        <begin position="1"/>
        <end position="13"/>
    </location>
</feature>
<dbReference type="Proteomes" id="UP000838878">
    <property type="component" value="Chromosome 4"/>
</dbReference>
<organism evidence="3 4">
    <name type="scientific">Brenthis ino</name>
    <name type="common">lesser marbled fritillary</name>
    <dbReference type="NCBI Taxonomy" id="405034"/>
    <lineage>
        <taxon>Eukaryota</taxon>
        <taxon>Metazoa</taxon>
        <taxon>Ecdysozoa</taxon>
        <taxon>Arthropoda</taxon>
        <taxon>Hexapoda</taxon>
        <taxon>Insecta</taxon>
        <taxon>Pterygota</taxon>
        <taxon>Neoptera</taxon>
        <taxon>Endopterygota</taxon>
        <taxon>Lepidoptera</taxon>
        <taxon>Glossata</taxon>
        <taxon>Ditrysia</taxon>
        <taxon>Papilionoidea</taxon>
        <taxon>Nymphalidae</taxon>
        <taxon>Heliconiinae</taxon>
        <taxon>Argynnini</taxon>
        <taxon>Brenthis</taxon>
    </lineage>
</organism>
<feature type="compositionally biased region" description="Basic and acidic residues" evidence="2">
    <location>
        <begin position="36"/>
        <end position="46"/>
    </location>
</feature>
<proteinExistence type="predicted"/>